<keyword evidence="7" id="KW-1185">Reference proteome</keyword>
<dbReference type="Pfam" id="PF01551">
    <property type="entry name" value="Peptidase_M23"/>
    <property type="match status" value="1"/>
</dbReference>
<dbReference type="Proteomes" id="UP000005850">
    <property type="component" value="Chromosome"/>
</dbReference>
<proteinExistence type="predicted"/>
<keyword evidence="1 3" id="KW-0732">Signal</keyword>
<dbReference type="AlphaFoldDB" id="A0A075R9P2"/>
<dbReference type="EMBL" id="CP007806">
    <property type="protein sequence ID" value="AIG28609.1"/>
    <property type="molecule type" value="Genomic_DNA"/>
</dbReference>
<dbReference type="SUPFAM" id="SSF51261">
    <property type="entry name" value="Duplicated hybrid motif"/>
    <property type="match status" value="1"/>
</dbReference>
<feature type="signal peptide" evidence="3">
    <location>
        <begin position="1"/>
        <end position="23"/>
    </location>
</feature>
<organism evidence="6 7">
    <name type="scientific">Brevibacillus laterosporus LMG 15441</name>
    <dbReference type="NCBI Taxonomy" id="1042163"/>
    <lineage>
        <taxon>Bacteria</taxon>
        <taxon>Bacillati</taxon>
        <taxon>Bacillota</taxon>
        <taxon>Bacilli</taxon>
        <taxon>Bacillales</taxon>
        <taxon>Paenibacillaceae</taxon>
        <taxon>Brevibacillus</taxon>
    </lineage>
</organism>
<evidence type="ECO:0000313" key="6">
    <source>
        <dbReference type="EMBL" id="AIG28609.1"/>
    </source>
</evidence>
<protein>
    <submittedName>
        <fullName evidence="6">Murein DD-endopeptidase MepM</fullName>
        <ecNumber evidence="6">3.4.24.-</ecNumber>
    </submittedName>
</protein>
<evidence type="ECO:0000256" key="2">
    <source>
        <dbReference type="SAM" id="Coils"/>
    </source>
</evidence>
<reference evidence="6 7" key="1">
    <citation type="journal article" date="2011" name="J. Bacteriol.">
        <title>Genome sequence of Brevibacillus laterosporus LMG 15441, a pathogen of invertebrates.</title>
        <authorList>
            <person name="Djukic M."/>
            <person name="Poehlein A."/>
            <person name="Thurmer A."/>
            <person name="Daniel R."/>
        </authorList>
    </citation>
    <scope>NUCLEOTIDE SEQUENCE [LARGE SCALE GENOMIC DNA]</scope>
    <source>
        <strain evidence="6 7">LMG 15441</strain>
    </source>
</reference>
<dbReference type="Gene3D" id="2.70.70.10">
    <property type="entry name" value="Glucose Permease (Domain IIA)"/>
    <property type="match status" value="1"/>
</dbReference>
<evidence type="ECO:0000313" key="7">
    <source>
        <dbReference type="Proteomes" id="UP000005850"/>
    </source>
</evidence>
<keyword evidence="2" id="KW-0175">Coiled coil</keyword>
<dbReference type="HOGENOM" id="CLU_029425_4_3_9"/>
<dbReference type="InterPro" id="IPR011055">
    <property type="entry name" value="Dup_hybrid_motif"/>
</dbReference>
<dbReference type="GO" id="GO:0004222">
    <property type="term" value="F:metalloendopeptidase activity"/>
    <property type="evidence" value="ECO:0007669"/>
    <property type="project" value="TreeGrafter"/>
</dbReference>
<evidence type="ECO:0000256" key="1">
    <source>
        <dbReference type="ARBA" id="ARBA00022729"/>
    </source>
</evidence>
<evidence type="ECO:0000256" key="3">
    <source>
        <dbReference type="SAM" id="SignalP"/>
    </source>
</evidence>
<evidence type="ECO:0000259" key="4">
    <source>
        <dbReference type="Pfam" id="PF01551"/>
    </source>
</evidence>
<dbReference type="InterPro" id="IPR057309">
    <property type="entry name" value="PcsB_CC"/>
</dbReference>
<gene>
    <name evidence="6" type="primary">mepM_2</name>
    <name evidence="6" type="ORF">BRLA_c043430</name>
</gene>
<feature type="coiled-coil region" evidence="2">
    <location>
        <begin position="30"/>
        <end position="102"/>
    </location>
</feature>
<evidence type="ECO:0000259" key="5">
    <source>
        <dbReference type="Pfam" id="PF24568"/>
    </source>
</evidence>
<dbReference type="KEGG" id="blr:BRLA_c043430"/>
<feature type="chain" id="PRO_5039057854" evidence="3">
    <location>
        <begin position="24"/>
        <end position="395"/>
    </location>
</feature>
<name>A0A075R9P2_BRELA</name>
<dbReference type="CDD" id="cd12797">
    <property type="entry name" value="M23_peptidase"/>
    <property type="match status" value="1"/>
</dbReference>
<dbReference type="InterPro" id="IPR050570">
    <property type="entry name" value="Cell_wall_metabolism_enzyme"/>
</dbReference>
<dbReference type="InterPro" id="IPR016047">
    <property type="entry name" value="M23ase_b-sheet_dom"/>
</dbReference>
<dbReference type="EC" id="3.4.24.-" evidence="6"/>
<keyword evidence="6" id="KW-0378">Hydrolase</keyword>
<feature type="domain" description="M23ase beta-sheet core" evidence="4">
    <location>
        <begin position="294"/>
        <end position="390"/>
    </location>
</feature>
<sequence>MKKNNLILSVLATSMLAWGLAPAPAGYASKKSLQTINRELEQIRSQKKKQQQQVSNIKNQINTVRNEQKNLDHELFAIDLKREETQQKLDKLDKDIHLTAKKAVVAQEDLDSAVDRVAKRDELLKTRVKAMYKRGKVSYLDVLMGSSDFGDLLTRMHGMKLIVEQDNRILEENKKDKQTIEKRKKDVDNLLTSYKTMFSKSEDLKEELDRQYNRSVVIKAELKKKENNLIEIEAEAQEAMRAMIQAESAKLLEKRNLSSVSNYKGGKLGVPLDSFVLTSSFGYRADPFTGKAAGHDGLDMAAPKGTTIKAAEDGIVIFASTMRGYGNAVVIQHNNEISTLYGHIREGGIKVRVGQAVKRGEKIAEVGSTGRSTGNHLHFTVYKNNRPVDPAPYIR</sequence>
<dbReference type="PANTHER" id="PTHR21666:SF289">
    <property type="entry name" value="L-ALA--D-GLU ENDOPEPTIDASE"/>
    <property type="match status" value="1"/>
</dbReference>
<dbReference type="eggNOG" id="COG4942">
    <property type="taxonomic scope" value="Bacteria"/>
</dbReference>
<feature type="domain" description="Peptidoglycan hydrolase PcsB coiled-coil" evidence="5">
    <location>
        <begin position="114"/>
        <end position="182"/>
    </location>
</feature>
<accession>A0A075R9P2</accession>
<dbReference type="STRING" id="1042163.BRLA_c043430"/>
<feature type="coiled-coil region" evidence="2">
    <location>
        <begin position="215"/>
        <end position="249"/>
    </location>
</feature>
<dbReference type="Gene3D" id="6.10.250.3150">
    <property type="match status" value="1"/>
</dbReference>
<dbReference type="Pfam" id="PF24568">
    <property type="entry name" value="CC_PcsB"/>
    <property type="match status" value="1"/>
</dbReference>
<dbReference type="RefSeq" id="WP_003334353.1">
    <property type="nucleotide sequence ID" value="NZ_CP007806.1"/>
</dbReference>
<dbReference type="PANTHER" id="PTHR21666">
    <property type="entry name" value="PEPTIDASE-RELATED"/>
    <property type="match status" value="1"/>
</dbReference>